<evidence type="ECO:0000313" key="3">
    <source>
        <dbReference type="Proteomes" id="UP000294664"/>
    </source>
</evidence>
<feature type="chain" id="PRO_5020822807" evidence="1">
    <location>
        <begin position="21"/>
        <end position="98"/>
    </location>
</feature>
<keyword evidence="1" id="KW-0732">Signal</keyword>
<sequence>MLRTVIVVLATLAITAPAVARPATYRMTCAKAQALVARQGGVVMDTSRTTFDRYVANLRFCMPGQALKPEWVPARDVAQCFVGYTCIDPDRDWYRWGF</sequence>
<reference evidence="2 3" key="1">
    <citation type="submission" date="2019-03" db="EMBL/GenBank/DDBJ databases">
        <title>Genomic Encyclopedia of Type Strains, Phase IV (KMG-IV): sequencing the most valuable type-strain genomes for metagenomic binning, comparative biology and taxonomic classification.</title>
        <authorList>
            <person name="Goeker M."/>
        </authorList>
    </citation>
    <scope>NUCLEOTIDE SEQUENCE [LARGE SCALE GENOMIC DNA]</scope>
    <source>
        <strain evidence="2 3">DSM 9035</strain>
    </source>
</reference>
<dbReference type="OrthoDB" id="7870801at2"/>
<organism evidence="2 3">
    <name type="scientific">Aquabacter spiritensis</name>
    <dbReference type="NCBI Taxonomy" id="933073"/>
    <lineage>
        <taxon>Bacteria</taxon>
        <taxon>Pseudomonadati</taxon>
        <taxon>Pseudomonadota</taxon>
        <taxon>Alphaproteobacteria</taxon>
        <taxon>Hyphomicrobiales</taxon>
        <taxon>Xanthobacteraceae</taxon>
        <taxon>Aquabacter</taxon>
    </lineage>
</organism>
<name>A0A4R3LQW2_9HYPH</name>
<gene>
    <name evidence="2" type="ORF">EDC64_11286</name>
</gene>
<evidence type="ECO:0000256" key="1">
    <source>
        <dbReference type="SAM" id="SignalP"/>
    </source>
</evidence>
<dbReference type="EMBL" id="SMAI01000012">
    <property type="protein sequence ID" value="TCT02651.1"/>
    <property type="molecule type" value="Genomic_DNA"/>
</dbReference>
<dbReference type="Proteomes" id="UP000294664">
    <property type="component" value="Unassembled WGS sequence"/>
</dbReference>
<accession>A0A4R3LQW2</accession>
<comment type="caution">
    <text evidence="2">The sequence shown here is derived from an EMBL/GenBank/DDBJ whole genome shotgun (WGS) entry which is preliminary data.</text>
</comment>
<keyword evidence="3" id="KW-1185">Reference proteome</keyword>
<feature type="signal peptide" evidence="1">
    <location>
        <begin position="1"/>
        <end position="20"/>
    </location>
</feature>
<protein>
    <submittedName>
        <fullName evidence="2">Uncharacterized protein</fullName>
    </submittedName>
</protein>
<dbReference type="AlphaFoldDB" id="A0A4R3LQW2"/>
<proteinExistence type="predicted"/>
<dbReference type="RefSeq" id="WP_132033759.1">
    <property type="nucleotide sequence ID" value="NZ_SMAI01000012.1"/>
</dbReference>
<evidence type="ECO:0000313" key="2">
    <source>
        <dbReference type="EMBL" id="TCT02651.1"/>
    </source>
</evidence>